<accession>A0AAE0YNQ1</accession>
<name>A0AAE0YNQ1_9GAST</name>
<protein>
    <submittedName>
        <fullName evidence="1">Uncharacterized protein</fullName>
    </submittedName>
</protein>
<dbReference type="EMBL" id="JAWDGP010005743">
    <property type="protein sequence ID" value="KAK3752687.1"/>
    <property type="molecule type" value="Genomic_DNA"/>
</dbReference>
<evidence type="ECO:0000313" key="1">
    <source>
        <dbReference type="EMBL" id="KAK3752687.1"/>
    </source>
</evidence>
<evidence type="ECO:0000313" key="2">
    <source>
        <dbReference type="Proteomes" id="UP001283361"/>
    </source>
</evidence>
<dbReference type="Proteomes" id="UP001283361">
    <property type="component" value="Unassembled WGS sequence"/>
</dbReference>
<sequence>MRCSAAPLVWSDRSYQGKHAPSSERCFLRREATKCVYQAGQRKKTSQSVEYSGDLLYLVLVKRTVETHPLHHLVGPASGS</sequence>
<gene>
    <name evidence="1" type="ORF">RRG08_063541</name>
</gene>
<organism evidence="1 2">
    <name type="scientific">Elysia crispata</name>
    <name type="common">lettuce slug</name>
    <dbReference type="NCBI Taxonomy" id="231223"/>
    <lineage>
        <taxon>Eukaryota</taxon>
        <taxon>Metazoa</taxon>
        <taxon>Spiralia</taxon>
        <taxon>Lophotrochozoa</taxon>
        <taxon>Mollusca</taxon>
        <taxon>Gastropoda</taxon>
        <taxon>Heterobranchia</taxon>
        <taxon>Euthyneura</taxon>
        <taxon>Panpulmonata</taxon>
        <taxon>Sacoglossa</taxon>
        <taxon>Placobranchoidea</taxon>
        <taxon>Plakobranchidae</taxon>
        <taxon>Elysia</taxon>
    </lineage>
</organism>
<dbReference type="AlphaFoldDB" id="A0AAE0YNQ1"/>
<keyword evidence="2" id="KW-1185">Reference proteome</keyword>
<comment type="caution">
    <text evidence="1">The sequence shown here is derived from an EMBL/GenBank/DDBJ whole genome shotgun (WGS) entry which is preliminary data.</text>
</comment>
<proteinExistence type="predicted"/>
<reference evidence="1" key="1">
    <citation type="journal article" date="2023" name="G3 (Bethesda)">
        <title>A reference genome for the long-term kleptoplast-retaining sea slug Elysia crispata morphotype clarki.</title>
        <authorList>
            <person name="Eastman K.E."/>
            <person name="Pendleton A.L."/>
            <person name="Shaikh M.A."/>
            <person name="Suttiyut T."/>
            <person name="Ogas R."/>
            <person name="Tomko P."/>
            <person name="Gavelis G."/>
            <person name="Widhalm J.R."/>
            <person name="Wisecaver J.H."/>
        </authorList>
    </citation>
    <scope>NUCLEOTIDE SEQUENCE</scope>
    <source>
        <strain evidence="1">ECLA1</strain>
    </source>
</reference>